<keyword evidence="3" id="KW-1185">Reference proteome</keyword>
<dbReference type="Pfam" id="PF13275">
    <property type="entry name" value="S4_2"/>
    <property type="match status" value="1"/>
</dbReference>
<evidence type="ECO:0000313" key="3">
    <source>
        <dbReference type="Proteomes" id="UP000431684"/>
    </source>
</evidence>
<keyword evidence="1" id="KW-0694">RNA-binding</keyword>
<proteinExistence type="predicted"/>
<gene>
    <name evidence="2" type="ORF">GJV26_06940</name>
</gene>
<name>A0A6I3XDE0_9BURK</name>
<reference evidence="2 3" key="1">
    <citation type="submission" date="2019-11" db="EMBL/GenBank/DDBJ databases">
        <title>Draft Genome Sequences of Six Type Strains of the Genus Massilia.</title>
        <authorList>
            <person name="Miess H."/>
            <person name="Frediansyah A."/>
            <person name="Goeker M."/>
            <person name="Gross H."/>
        </authorList>
    </citation>
    <scope>NUCLEOTIDE SEQUENCE [LARGE SCALE GENOMIC DNA]</scope>
    <source>
        <strain evidence="2 3">DSM 17513</strain>
    </source>
</reference>
<dbReference type="InterPro" id="IPR036986">
    <property type="entry name" value="S4_RNA-bd_sf"/>
</dbReference>
<evidence type="ECO:0000313" key="2">
    <source>
        <dbReference type="EMBL" id="MUI12213.1"/>
    </source>
</evidence>
<organism evidence="2 3">
    <name type="scientific">Pseudoduganella dura</name>
    <dbReference type="NCBI Taxonomy" id="321982"/>
    <lineage>
        <taxon>Bacteria</taxon>
        <taxon>Pseudomonadati</taxon>
        <taxon>Pseudomonadota</taxon>
        <taxon>Betaproteobacteria</taxon>
        <taxon>Burkholderiales</taxon>
        <taxon>Oxalobacteraceae</taxon>
        <taxon>Telluria group</taxon>
        <taxon>Pseudoduganella</taxon>
    </lineage>
</organism>
<dbReference type="CDD" id="cd00165">
    <property type="entry name" value="S4"/>
    <property type="match status" value="1"/>
</dbReference>
<accession>A0A6I3XDE0</accession>
<sequence>MEKVDFELTSEFIELNQLLKLVGLCDSGGAGKQIVASGEVRVDGKQELRKTAKIRAGQKVSIGDVRIAVLGQKGAGGA</sequence>
<dbReference type="GO" id="GO:0003723">
    <property type="term" value="F:RNA binding"/>
    <property type="evidence" value="ECO:0007669"/>
    <property type="project" value="UniProtKB-KW"/>
</dbReference>
<comment type="caution">
    <text evidence="2">The sequence shown here is derived from an EMBL/GenBank/DDBJ whole genome shotgun (WGS) entry which is preliminary data.</text>
</comment>
<evidence type="ECO:0000256" key="1">
    <source>
        <dbReference type="PROSITE-ProRule" id="PRU00182"/>
    </source>
</evidence>
<dbReference type="PROSITE" id="PS50889">
    <property type="entry name" value="S4"/>
    <property type="match status" value="1"/>
</dbReference>
<dbReference type="AlphaFoldDB" id="A0A6I3XDE0"/>
<dbReference type="OrthoDB" id="9802835at2"/>
<dbReference type="RefSeq" id="WP_155708198.1">
    <property type="nucleotide sequence ID" value="NZ_BMWU01000032.1"/>
</dbReference>
<dbReference type="Proteomes" id="UP000431684">
    <property type="component" value="Unassembled WGS sequence"/>
</dbReference>
<protein>
    <submittedName>
        <fullName evidence="2">RNA-binding protein</fullName>
    </submittedName>
</protein>
<dbReference type="SUPFAM" id="SSF55174">
    <property type="entry name" value="Alpha-L RNA-binding motif"/>
    <property type="match status" value="1"/>
</dbReference>
<dbReference type="Gene3D" id="3.10.290.10">
    <property type="entry name" value="RNA-binding S4 domain"/>
    <property type="match status" value="1"/>
</dbReference>
<dbReference type="EMBL" id="WNWM01000002">
    <property type="protein sequence ID" value="MUI12213.1"/>
    <property type="molecule type" value="Genomic_DNA"/>
</dbReference>